<name>A0A7C5UTE3_9CREN</name>
<keyword evidence="1" id="KW-1133">Transmembrane helix</keyword>
<feature type="transmembrane region" description="Helical" evidence="1">
    <location>
        <begin position="5"/>
        <end position="24"/>
    </location>
</feature>
<evidence type="ECO:0000313" key="2">
    <source>
        <dbReference type="EMBL" id="HHR96263.1"/>
    </source>
</evidence>
<dbReference type="Gene3D" id="3.30.70.3120">
    <property type="match status" value="1"/>
</dbReference>
<comment type="caution">
    <text evidence="2">The sequence shown here is derived from an EMBL/GenBank/DDBJ whole genome shotgun (WGS) entry which is preliminary data.</text>
</comment>
<dbReference type="NCBIfam" id="TIGR01874">
    <property type="entry name" value="cas_cas5a"/>
    <property type="match status" value="1"/>
</dbReference>
<gene>
    <name evidence="2" type="primary">cas5a</name>
    <name evidence="2" type="ORF">ENL47_05515</name>
</gene>
<proteinExistence type="predicted"/>
<dbReference type="InterPro" id="IPR010153">
    <property type="entry name" value="CRISPR-assoc_prot_Cas5a-typ"/>
</dbReference>
<reference evidence="2" key="1">
    <citation type="journal article" date="2020" name="mSystems">
        <title>Genome- and Community-Level Interaction Insights into Carbon Utilization and Element Cycling Functions of Hydrothermarchaeota in Hydrothermal Sediment.</title>
        <authorList>
            <person name="Zhou Z."/>
            <person name="Liu Y."/>
            <person name="Xu W."/>
            <person name="Pan J."/>
            <person name="Luo Z.H."/>
            <person name="Li M."/>
        </authorList>
    </citation>
    <scope>NUCLEOTIDE SEQUENCE [LARGE SCALE GENOMIC DNA]</scope>
    <source>
        <strain evidence="2">SpSt-1</strain>
    </source>
</reference>
<keyword evidence="1" id="KW-0812">Transmembrane</keyword>
<evidence type="ECO:0000256" key="1">
    <source>
        <dbReference type="SAM" id="Phobius"/>
    </source>
</evidence>
<dbReference type="EMBL" id="DRUB01000103">
    <property type="protein sequence ID" value="HHR96263.1"/>
    <property type="molecule type" value="Genomic_DNA"/>
</dbReference>
<accession>A0A7C5UTE3</accession>
<sequence>MSRELYAVFVEVTVFGPIAVYIPYSTTSTNIYLLPPPTTLVGALAYAYKRSLNNFKELDEDGSSQALEIIENGDVLYASAGIDEPYTVSRSIEKVYQHIYLRSEHWKRSEMAYTVGVRPSIITRKLYILYIVANGNIARYSYGITRIGRKESLVAVDNVEIAPLKSVVSKSRYCETGFYFPLSIAQEYSPKDMWIKVDMPILARENFMKKSIKTEKYVVPKPFAFRKASVQLSESGVAIKMKVRDKTMEVPIPRNIIGG</sequence>
<organism evidence="2">
    <name type="scientific">Ignisphaera aggregans</name>
    <dbReference type="NCBI Taxonomy" id="334771"/>
    <lineage>
        <taxon>Archaea</taxon>
        <taxon>Thermoproteota</taxon>
        <taxon>Thermoprotei</taxon>
        <taxon>Desulfurococcales</taxon>
        <taxon>Desulfurococcaceae</taxon>
        <taxon>Ignisphaera</taxon>
    </lineage>
</organism>
<dbReference type="AlphaFoldDB" id="A0A7C5UTE3"/>
<keyword evidence="1" id="KW-0472">Membrane</keyword>
<protein>
    <submittedName>
        <fullName evidence="2">Type I-A CRISPR-associated protein Cas5</fullName>
    </submittedName>
</protein>
<dbReference type="InterPro" id="IPR053725">
    <property type="entry name" value="CRISPR_Cas5_sf"/>
</dbReference>